<evidence type="ECO:0000256" key="1">
    <source>
        <dbReference type="SAM" id="MobiDB-lite"/>
    </source>
</evidence>
<comment type="caution">
    <text evidence="3">The sequence shown here is derived from an EMBL/GenBank/DDBJ whole genome shotgun (WGS) entry which is preliminary data.</text>
</comment>
<dbReference type="SUPFAM" id="SSF52540">
    <property type="entry name" value="P-loop containing nucleoside triphosphate hydrolases"/>
    <property type="match status" value="1"/>
</dbReference>
<feature type="domain" description="Type IV secretion system coupling protein TraD DNA-binding" evidence="2">
    <location>
        <begin position="179"/>
        <end position="497"/>
    </location>
</feature>
<evidence type="ECO:0000313" key="4">
    <source>
        <dbReference type="Proteomes" id="UP000480303"/>
    </source>
</evidence>
<evidence type="ECO:0000259" key="2">
    <source>
        <dbReference type="Pfam" id="PF10412"/>
    </source>
</evidence>
<organism evidence="3 4">
    <name type="scientific">Pseudolactococcus hodotermopsidis</name>
    <dbReference type="NCBI Taxonomy" id="2709157"/>
    <lineage>
        <taxon>Bacteria</taxon>
        <taxon>Bacillati</taxon>
        <taxon>Bacillota</taxon>
        <taxon>Bacilli</taxon>
        <taxon>Lactobacillales</taxon>
        <taxon>Streptococcaceae</taxon>
        <taxon>Pseudolactococcus</taxon>
    </lineage>
</organism>
<dbReference type="EMBL" id="BLLI01000117">
    <property type="protein sequence ID" value="GFH43504.1"/>
    <property type="molecule type" value="Genomic_DNA"/>
</dbReference>
<dbReference type="AlphaFoldDB" id="A0A6A0BG74"/>
<dbReference type="Proteomes" id="UP000480303">
    <property type="component" value="Unassembled WGS sequence"/>
</dbReference>
<dbReference type="InterPro" id="IPR027417">
    <property type="entry name" value="P-loop_NTPase"/>
</dbReference>
<protein>
    <recommendedName>
        <fullName evidence="2">Type IV secretion system coupling protein TraD DNA-binding domain-containing protein</fullName>
    </recommendedName>
</protein>
<evidence type="ECO:0000313" key="3">
    <source>
        <dbReference type="EMBL" id="GFH43504.1"/>
    </source>
</evidence>
<dbReference type="InterPro" id="IPR019476">
    <property type="entry name" value="T4SS_TraD_DNA-bd"/>
</dbReference>
<reference evidence="3 4" key="1">
    <citation type="submission" date="2020-02" db="EMBL/GenBank/DDBJ databases">
        <title>Draft genome sequence of Lactococcus sp. Hs30E4-3.</title>
        <authorList>
            <person name="Noda S."/>
            <person name="Yuki M."/>
            <person name="Ohkuma M."/>
        </authorList>
    </citation>
    <scope>NUCLEOTIDE SEQUENCE [LARGE SCALE GENOMIC DNA]</scope>
    <source>
        <strain evidence="3 4">Hs30E4-3</strain>
    </source>
</reference>
<dbReference type="PANTHER" id="PTHR30121:SF6">
    <property type="entry name" value="SLR6007 PROTEIN"/>
    <property type="match status" value="1"/>
</dbReference>
<dbReference type="Gene3D" id="3.40.50.300">
    <property type="entry name" value="P-loop containing nucleotide triphosphate hydrolases"/>
    <property type="match status" value="2"/>
</dbReference>
<dbReference type="RefSeq" id="WP_172209943.1">
    <property type="nucleotide sequence ID" value="NZ_BLLI01000117.1"/>
</dbReference>
<gene>
    <name evidence="3" type="ORF">Hs30E_20510</name>
</gene>
<dbReference type="PANTHER" id="PTHR30121">
    <property type="entry name" value="UNCHARACTERIZED PROTEIN YJGR-RELATED"/>
    <property type="match status" value="1"/>
</dbReference>
<dbReference type="CDD" id="cd01127">
    <property type="entry name" value="TrwB_TraG_TraD_VirD4"/>
    <property type="match status" value="2"/>
</dbReference>
<feature type="region of interest" description="Disordered" evidence="1">
    <location>
        <begin position="585"/>
        <end position="611"/>
    </location>
</feature>
<accession>A0A6A0BG74</accession>
<feature type="compositionally biased region" description="Basic and acidic residues" evidence="1">
    <location>
        <begin position="586"/>
        <end position="595"/>
    </location>
</feature>
<sequence length="611" mass="68295">MQLIIGRSSPPHPTPAELINPNATWWQIISGNIPPISAEAKKQLTDKNSLATFNTLVRIGAKSGSPKRQIELIKSMQNCFKILESSHVKIRFKEILPQKMDEAQIPWQFPLKLSTLELANLGIFPTGDKNLHGISQLHPKIILPPIGLKQNHKRIFGDSHTLNGAISAKNLGISEHDSFCHTVLLGGTGSGKSTAMLHLILADISLGRSVLVIDPKGDLVRDILERFPKNREEDLILLDPTSPNLVGFNPFELTKHGISPELLTQHLMAIFQDLFAENWGIRSADVLTHAILTLAKSKNATLAILPQLLTNKPFRQKILKQIHDPFGVESFWNYYDNLSNGEQIQLISPVLNKLRQIFIHPNLRNMLGVSNPKFSLNDLFYERKIVLVSLNKGVTGAESARFLGSLLVSLTWSLALKRAEIPAEKRHRISLFIDELQDYLRLPTDLADALSQARGLGLSLTLAHQYRHQLSQNIKMAIDANCRNKICFGLDMNDAQELAKQAPELVAEDFYHLPQYHIYAKLPNNGISSGWLSGKTFPKPPATRNYSDLVAKSALKYGTPTSEIEADFSKQFGFSDLHSLQNISENLDKNSEKIPKTRPKNIGRRKKNTAD</sequence>
<dbReference type="InterPro" id="IPR051162">
    <property type="entry name" value="T4SS_component"/>
</dbReference>
<keyword evidence="4" id="KW-1185">Reference proteome</keyword>
<dbReference type="Pfam" id="PF10412">
    <property type="entry name" value="TrwB_AAD_bind"/>
    <property type="match status" value="1"/>
</dbReference>
<name>A0A6A0BG74_9LACT</name>
<feature type="compositionally biased region" description="Basic residues" evidence="1">
    <location>
        <begin position="596"/>
        <end position="611"/>
    </location>
</feature>
<proteinExistence type="predicted"/>